<dbReference type="InterPro" id="IPR017927">
    <property type="entry name" value="FAD-bd_FR_type"/>
</dbReference>
<dbReference type="RefSeq" id="WP_345262263.1">
    <property type="nucleotide sequence ID" value="NZ_BAABIM010000001.1"/>
</dbReference>
<sequence>MTTAPATLPMLLEELEVRAVERLSPSFVRVHLGSSALAEFGVDGPLYDQRIKLVFPGTEGFEGIRAAREQAAVDEGWMAQWYGRPEEERGYMRTYTVREVLGEGEDTRLVVDFVLHTDGAHGPGGDWAETAQTGDRVVVLAPRRGFPFGGIEFAPGEATSLLLVGDETALPAIARILEDLPDDARGAAFVEVPVADDEQQLRRPAGVSLTWVAREGRPRGADLSTAVLDHLGAHADAEQVLAVAEEEIDPDLWETPVYSSSGEEVDAPVVTVGHEYDGLYAWIAGESKVVTGMRRALVKDLGIDRHQVAFMGYWRVGVSMR</sequence>
<gene>
    <name evidence="2" type="ORF">GCM10023226_02850</name>
</gene>
<keyword evidence="3" id="KW-1185">Reference proteome</keyword>
<dbReference type="PANTHER" id="PTHR30157">
    <property type="entry name" value="FERRIC REDUCTASE, NADPH-DEPENDENT"/>
    <property type="match status" value="1"/>
</dbReference>
<dbReference type="InterPro" id="IPR039261">
    <property type="entry name" value="FNR_nucleotide-bd"/>
</dbReference>
<accession>A0ABP8VRD4</accession>
<dbReference type="InterPro" id="IPR013113">
    <property type="entry name" value="SIP_FAD-bd"/>
</dbReference>
<dbReference type="SUPFAM" id="SSF63380">
    <property type="entry name" value="Riboflavin synthase domain-like"/>
    <property type="match status" value="1"/>
</dbReference>
<proteinExistence type="predicted"/>
<dbReference type="Pfam" id="PF04954">
    <property type="entry name" value="SIP"/>
    <property type="match status" value="1"/>
</dbReference>
<dbReference type="PROSITE" id="PS51384">
    <property type="entry name" value="FAD_FR"/>
    <property type="match status" value="1"/>
</dbReference>
<dbReference type="Gene3D" id="2.40.30.10">
    <property type="entry name" value="Translation factors"/>
    <property type="match status" value="1"/>
</dbReference>
<dbReference type="Proteomes" id="UP001500621">
    <property type="component" value="Unassembled WGS sequence"/>
</dbReference>
<name>A0ABP8VRD4_9ACTN</name>
<organism evidence="2 3">
    <name type="scientific">Nocardioides nanhaiensis</name>
    <dbReference type="NCBI Taxonomy" id="1476871"/>
    <lineage>
        <taxon>Bacteria</taxon>
        <taxon>Bacillati</taxon>
        <taxon>Actinomycetota</taxon>
        <taxon>Actinomycetes</taxon>
        <taxon>Propionibacteriales</taxon>
        <taxon>Nocardioidaceae</taxon>
        <taxon>Nocardioides</taxon>
    </lineage>
</organism>
<dbReference type="InterPro" id="IPR007037">
    <property type="entry name" value="SIP_rossman_dom"/>
</dbReference>
<dbReference type="Pfam" id="PF08021">
    <property type="entry name" value="FAD_binding_9"/>
    <property type="match status" value="1"/>
</dbReference>
<evidence type="ECO:0000313" key="3">
    <source>
        <dbReference type="Proteomes" id="UP001500621"/>
    </source>
</evidence>
<evidence type="ECO:0000313" key="2">
    <source>
        <dbReference type="EMBL" id="GAA4669806.1"/>
    </source>
</evidence>
<feature type="domain" description="FAD-binding FR-type" evidence="1">
    <location>
        <begin position="10"/>
        <end position="149"/>
    </location>
</feature>
<dbReference type="CDD" id="cd06193">
    <property type="entry name" value="siderophore_interacting"/>
    <property type="match status" value="1"/>
</dbReference>
<evidence type="ECO:0000259" key="1">
    <source>
        <dbReference type="PROSITE" id="PS51384"/>
    </source>
</evidence>
<dbReference type="Gene3D" id="3.40.50.80">
    <property type="entry name" value="Nucleotide-binding domain of ferredoxin-NADP reductase (FNR) module"/>
    <property type="match status" value="1"/>
</dbReference>
<dbReference type="InterPro" id="IPR039374">
    <property type="entry name" value="SIP_fam"/>
</dbReference>
<protein>
    <submittedName>
        <fullName evidence="2">Siderophore-interacting protein</fullName>
    </submittedName>
</protein>
<reference evidence="3" key="1">
    <citation type="journal article" date="2019" name="Int. J. Syst. Evol. Microbiol.">
        <title>The Global Catalogue of Microorganisms (GCM) 10K type strain sequencing project: providing services to taxonomists for standard genome sequencing and annotation.</title>
        <authorList>
            <consortium name="The Broad Institute Genomics Platform"/>
            <consortium name="The Broad Institute Genome Sequencing Center for Infectious Disease"/>
            <person name="Wu L."/>
            <person name="Ma J."/>
        </authorList>
    </citation>
    <scope>NUCLEOTIDE SEQUENCE [LARGE SCALE GENOMIC DNA]</scope>
    <source>
        <strain evidence="3">JCM 18127</strain>
    </source>
</reference>
<comment type="caution">
    <text evidence="2">The sequence shown here is derived from an EMBL/GenBank/DDBJ whole genome shotgun (WGS) entry which is preliminary data.</text>
</comment>
<dbReference type="PANTHER" id="PTHR30157:SF0">
    <property type="entry name" value="NADPH-DEPENDENT FERRIC-CHELATE REDUCTASE"/>
    <property type="match status" value="1"/>
</dbReference>
<dbReference type="InterPro" id="IPR017938">
    <property type="entry name" value="Riboflavin_synthase-like_b-brl"/>
</dbReference>
<dbReference type="EMBL" id="BAABIM010000001">
    <property type="protein sequence ID" value="GAA4669806.1"/>
    <property type="molecule type" value="Genomic_DNA"/>
</dbReference>